<name>A0A3A8EDU3_9GAMM</name>
<dbReference type="Proteomes" id="UP000282388">
    <property type="component" value="Unassembled WGS sequence"/>
</dbReference>
<gene>
    <name evidence="1" type="ORF">D7V32_16890</name>
</gene>
<keyword evidence="2" id="KW-1185">Reference proteome</keyword>
<protein>
    <submittedName>
        <fullName evidence="1">Uncharacterized protein</fullName>
    </submittedName>
</protein>
<dbReference type="AlphaFoldDB" id="A0A3A8EDU3"/>
<proteinExistence type="predicted"/>
<dbReference type="RefSeq" id="WP_120403931.1">
    <property type="nucleotide sequence ID" value="NZ_RAXV01000078.1"/>
</dbReference>
<dbReference type="EMBL" id="RAXV01000078">
    <property type="protein sequence ID" value="RKG29020.1"/>
    <property type="molecule type" value="Genomic_DNA"/>
</dbReference>
<evidence type="ECO:0000313" key="1">
    <source>
        <dbReference type="EMBL" id="RKG29020.1"/>
    </source>
</evidence>
<accession>A0A3A8EDU3</accession>
<organism evidence="1 2">
    <name type="scientific">Acinetobacter tianfuensis</name>
    <dbReference type="NCBI Taxonomy" id="2419603"/>
    <lineage>
        <taxon>Bacteria</taxon>
        <taxon>Pseudomonadati</taxon>
        <taxon>Pseudomonadota</taxon>
        <taxon>Gammaproteobacteria</taxon>
        <taxon>Moraxellales</taxon>
        <taxon>Moraxellaceae</taxon>
        <taxon>Acinetobacter</taxon>
    </lineage>
</organism>
<reference evidence="1 2" key="1">
    <citation type="submission" date="2018-09" db="EMBL/GenBank/DDBJ databases">
        <title>The draft genome of Acinetobacter spp. strains.</title>
        <authorList>
            <person name="Qin J."/>
            <person name="Feng Y."/>
            <person name="Zong Z."/>
        </authorList>
    </citation>
    <scope>NUCLEOTIDE SEQUENCE [LARGE SCALE GENOMIC DNA]</scope>
    <source>
        <strain evidence="1 2">WCHAc060012</strain>
    </source>
</reference>
<comment type="caution">
    <text evidence="1">The sequence shown here is derived from an EMBL/GenBank/DDBJ whole genome shotgun (WGS) entry which is preliminary data.</text>
</comment>
<sequence>MHLSITGKLENVSVYEDKEKNVNYHSLVFTKNIWSNKLNRDTEEVVSVSIPQKLNWTVPEFKKVVGKTISFNVNERTFNKNIAGQTVQTFAGFALADDGKFVIQD</sequence>
<evidence type="ECO:0000313" key="2">
    <source>
        <dbReference type="Proteomes" id="UP000282388"/>
    </source>
</evidence>